<comment type="caution">
    <text evidence="4">The sequence shown here is derived from an EMBL/GenBank/DDBJ whole genome shotgun (WGS) entry which is preliminary data.</text>
</comment>
<dbReference type="AlphaFoldDB" id="A0AAD7X1L5"/>
<evidence type="ECO:0000313" key="5">
    <source>
        <dbReference type="Proteomes" id="UP001221898"/>
    </source>
</evidence>
<protein>
    <recommendedName>
        <fullName evidence="3">Cytoplasmic tRNA 2-thiolation protein 2</fullName>
    </recommendedName>
</protein>
<evidence type="ECO:0000256" key="1">
    <source>
        <dbReference type="ARBA" id="ARBA00022490"/>
    </source>
</evidence>
<dbReference type="PANTHER" id="PTHR20882:SF14">
    <property type="entry name" value="CYTOPLASMIC TRNA 2-THIOLATION PROTEIN 2"/>
    <property type="match status" value="1"/>
</dbReference>
<dbReference type="HAMAP" id="MF_03054">
    <property type="entry name" value="CTU2"/>
    <property type="match status" value="1"/>
</dbReference>
<dbReference type="GO" id="GO:0002143">
    <property type="term" value="P:tRNA wobble position uridine thiolation"/>
    <property type="evidence" value="ECO:0007669"/>
    <property type="project" value="TreeGrafter"/>
</dbReference>
<reference evidence="4" key="1">
    <citation type="journal article" date="2023" name="Science">
        <title>Genome structures resolve the early diversification of teleost fishes.</title>
        <authorList>
            <person name="Parey E."/>
            <person name="Louis A."/>
            <person name="Montfort J."/>
            <person name="Bouchez O."/>
            <person name="Roques C."/>
            <person name="Iampietro C."/>
            <person name="Lluch J."/>
            <person name="Castinel A."/>
            <person name="Donnadieu C."/>
            <person name="Desvignes T."/>
            <person name="Floi Bucao C."/>
            <person name="Jouanno E."/>
            <person name="Wen M."/>
            <person name="Mejri S."/>
            <person name="Dirks R."/>
            <person name="Jansen H."/>
            <person name="Henkel C."/>
            <person name="Chen W.J."/>
            <person name="Zahm M."/>
            <person name="Cabau C."/>
            <person name="Klopp C."/>
            <person name="Thompson A.W."/>
            <person name="Robinson-Rechavi M."/>
            <person name="Braasch I."/>
            <person name="Lecointre G."/>
            <person name="Bobe J."/>
            <person name="Postlethwait J.H."/>
            <person name="Berthelot C."/>
            <person name="Roest Crollius H."/>
            <person name="Guiguen Y."/>
        </authorList>
    </citation>
    <scope>NUCLEOTIDE SEQUENCE</scope>
    <source>
        <strain evidence="4">NC1722</strain>
    </source>
</reference>
<organism evidence="4 5">
    <name type="scientific">Aldrovandia affinis</name>
    <dbReference type="NCBI Taxonomy" id="143900"/>
    <lineage>
        <taxon>Eukaryota</taxon>
        <taxon>Metazoa</taxon>
        <taxon>Chordata</taxon>
        <taxon>Craniata</taxon>
        <taxon>Vertebrata</taxon>
        <taxon>Euteleostomi</taxon>
        <taxon>Actinopterygii</taxon>
        <taxon>Neopterygii</taxon>
        <taxon>Teleostei</taxon>
        <taxon>Notacanthiformes</taxon>
        <taxon>Halosauridae</taxon>
        <taxon>Aldrovandia</taxon>
    </lineage>
</organism>
<comment type="pathway">
    <text evidence="3">tRNA modification; 5-methoxycarbonylmethyl-2-thiouridine-tRNA biosynthesis.</text>
</comment>
<dbReference type="GO" id="GO:0016779">
    <property type="term" value="F:nucleotidyltransferase activity"/>
    <property type="evidence" value="ECO:0007669"/>
    <property type="project" value="UniProtKB-UniRule"/>
</dbReference>
<gene>
    <name evidence="3" type="primary">CTU2</name>
    <name evidence="3" type="synonym">NCS2</name>
    <name evidence="4" type="ORF">AAFF_G00226490</name>
</gene>
<dbReference type="InterPro" id="IPR014729">
    <property type="entry name" value="Rossmann-like_a/b/a_fold"/>
</dbReference>
<keyword evidence="2 3" id="KW-0819">tRNA processing</keyword>
<dbReference type="PANTHER" id="PTHR20882">
    <property type="entry name" value="CYTOPLASMIC TRNA 2-THIOLATION PROTEIN 2"/>
    <property type="match status" value="1"/>
</dbReference>
<evidence type="ECO:0000256" key="2">
    <source>
        <dbReference type="ARBA" id="ARBA00022694"/>
    </source>
</evidence>
<dbReference type="GO" id="GO:0000049">
    <property type="term" value="F:tRNA binding"/>
    <property type="evidence" value="ECO:0007669"/>
    <property type="project" value="InterPro"/>
</dbReference>
<proteinExistence type="inferred from homology"/>
<dbReference type="InterPro" id="IPR019407">
    <property type="entry name" value="CTU2"/>
</dbReference>
<dbReference type="EMBL" id="JAINUG010000003">
    <property type="protein sequence ID" value="KAJ8417806.1"/>
    <property type="molecule type" value="Genomic_DNA"/>
</dbReference>
<accession>A0AAD7X1L5</accession>
<dbReference type="GO" id="GO:0005829">
    <property type="term" value="C:cytosol"/>
    <property type="evidence" value="ECO:0007669"/>
    <property type="project" value="TreeGrafter"/>
</dbReference>
<comment type="subcellular location">
    <subcellularLocation>
        <location evidence="3">Cytoplasm</location>
    </subcellularLocation>
</comment>
<dbReference type="GO" id="GO:0016783">
    <property type="term" value="F:sulfurtransferase activity"/>
    <property type="evidence" value="ECO:0007669"/>
    <property type="project" value="TreeGrafter"/>
</dbReference>
<dbReference type="SUPFAM" id="SSF52402">
    <property type="entry name" value="Adenine nucleotide alpha hydrolases-like"/>
    <property type="match status" value="1"/>
</dbReference>
<evidence type="ECO:0000313" key="4">
    <source>
        <dbReference type="EMBL" id="KAJ8417806.1"/>
    </source>
</evidence>
<dbReference type="Proteomes" id="UP001221898">
    <property type="component" value="Unassembled WGS sequence"/>
</dbReference>
<comment type="function">
    <text evidence="3">Plays a central role in 2-thiolation of mcm(5)S(2)U at tRNA wobble positions of tRNA(Lys), tRNA(Glu) and tRNA(Gln). May act by forming a heterodimer with CTU1/ATPBD3 that ligates sulfur from thiocarboxylated URM1 onto the uridine of tRNAs at wobble position.</text>
</comment>
<keyword evidence="5" id="KW-1185">Reference proteome</keyword>
<sequence length="527" mass="57889">MCQVDEEYNDQLEKRTVPTVSQRCVKCKEGIAVLIIRAGDAFCRGCFKEYFVHKFRAMLGKNRVIFPGEKVLLAMSGGAASSSMMSQVQEGLSRDAPKKLRFIPGIIYIDEGGACGQSLEERERVIAQLEPIFRATGYPFHIVHLEQIFDLPSSVLEAVSSAPERPEGSYKAAVDQFLHNSKVKNSCLPREGNQGPTVCDAQVQISCLAIKDTPNGTPALVVRHGQDLERLFASVNTLTAKEDMLQTLRQHLIVHTARTKGYSKVMMGDSCSRLAVKLLSNISLGRGASLATDTGFSDPRYGDVVILRPMRDYSSKEIAFYNKMFRVSSVFIPGLDTKALDKASIQLLTESFVTKLQADFPSTVSTIYRTSEKLHTACPAHDSDSEPTAKCLLCVCALDTKVEEASAFHATLVSEKLSQKRVPESPLVWSAVTADVTGQCCSSGGEREGGCGTGGGGCCTSSTTPVTPDMKSLLCYSCRLTIKDMTAVDSLPRYIVSEAERRKRRYQMKQEISEFLLDEEEDEEETS</sequence>
<dbReference type="Gene3D" id="3.40.50.620">
    <property type="entry name" value="HUPs"/>
    <property type="match status" value="1"/>
</dbReference>
<dbReference type="Pfam" id="PF10288">
    <property type="entry name" value="CTU2"/>
    <property type="match status" value="1"/>
</dbReference>
<name>A0AAD7X1L5_9TELE</name>
<keyword evidence="1 3" id="KW-0963">Cytoplasm</keyword>
<evidence type="ECO:0000256" key="3">
    <source>
        <dbReference type="HAMAP-Rule" id="MF_03054"/>
    </source>
</evidence>
<dbReference type="GO" id="GO:0032447">
    <property type="term" value="P:protein urmylation"/>
    <property type="evidence" value="ECO:0007669"/>
    <property type="project" value="UniProtKB-UniRule"/>
</dbReference>
<comment type="similarity">
    <text evidence="3">Belongs to the CTU2/NCS2 family.</text>
</comment>